<accession>A0A1X0P8E6</accession>
<sequence>MRFCTVCFLILWVSIILAAGEEGIIEEGYMLSFFNETPTSTANEQFLSNLSIPLHVRLSSSEDAKKLLWSLLFMDKNNGKCPYLSFWELLREVFQPKFLEESYGVRRLKAIQALLFSEKEMSITSEKETLGFIGMKLSQSNETIWIYFRDLDIKYDLHQRPYVEVNITRQVLRNIKREGKEKIKEYMKTVEKTHNIIRRIHYNEIKKERRQHVNNIRERKSRVIMMNQLQEFSKKQKHHREYKNYEIPIININQGKENVSSLHFSRRCDNIRHAIETLQAQSVLPTEKRMQYLRTLEKKNCNTIMDNFFYHDKKDEHEKCDSRCPLYCNIVGKLQEWIMQSGSTVSITQLQTLYHVILLNSTGYNENENENYFSLLRQLVLDDVDRGIFSTCSGLCTISTTFQSEKKFFAGIMELLDDTSSNKEKSMMNIWWHRTPKAYLRIWEAARTGSKSAKLTLATMKEHGILSPQQTQIAARLISTSLSDSSIYFWKQILTTKTNNNNNDNLTEMKPSADKLLRFERFLGVENSWSVINEPYITRGRLNAVSTEIESSESDENSNSWTKDEISPALLRGLFTAQLYIAGIKGMPRDLKRAECILLSLLRKLRYTCDVKVEEKNYEVYFSKDDRGGACEEHIEELRFLRRNGFKMGVCASNLVDSNNMKHLQFKVLAKSKKAHFVLHDILVLLSYVQLLNGMKLSLAAEYAFQAVELGAGVFHSAMSVLPANAEQLLLKANRSDFTKLSFLRNKEWPEVSLCGKFMERVRTNGALSDLTRSGFISQESLLLLALTGREGPYPKMVVERLFGISLCSSSSTISSTTDVCDGREAVLFLLREAGRLWREAAAGGGSLVLARPDPHRADPLLLLAWLLPRLPASALHRSTAGLRPAVSDTRESYAAALRRTAESLAPQVAPKRPRNIARKTWEFIRVRKASLRRLQRLRDTLQRQFEEHHLNPLLFTSDIHSYLNYTQWTWSQRFLGIIQDTLLFPFTNTEIEVLEENLAKEIIPVKQIGGVPTEIAEQMAASVINSEYVRETSIALQLVSMSLMSGEPDGFTFILIEEMNRGNKHLHSIAYYISEHVWGNRLVETWIEQHKTAQWHKLKPKTKKYGVLFGLDSSMPFFYALPESMMELFAYITLKRVRNWQQGEVKTSHEVSSVDKGFIDNVKINDKIFRALGMCSGVLIEVAMRKGRPFPPQRPYEGMYRPVGNPLCLRQLLQYIRQTGISPFSGFSNKDAEKWLLDMLTELSIKQARYYGISLNGGSTLTDTDLDSSSPSAEENEPELRKFLVEPWNRVGDVEDDDLPPPKFGEGAYYNRRLHTVTGTYYAASLQKFYVKIKNMVTNFFPIFWL</sequence>
<dbReference type="EMBL" id="NBCO01000002">
    <property type="protein sequence ID" value="ORC93105.1"/>
    <property type="molecule type" value="Genomic_DNA"/>
</dbReference>
<reference evidence="2 3" key="1">
    <citation type="submission" date="2017-03" db="EMBL/GenBank/DDBJ databases">
        <title>An alternative strategy for trypanosome survival in the mammalian bloodstream revealed through genome and transcriptome analysis of the ubiquitous bovine parasite Trypanosoma (Megatrypanum) theileri.</title>
        <authorList>
            <person name="Kelly S."/>
            <person name="Ivens A."/>
            <person name="Mott A."/>
            <person name="O'Neill E."/>
            <person name="Emms D."/>
            <person name="Macleod O."/>
            <person name="Voorheis P."/>
            <person name="Matthews J."/>
            <person name="Matthews K."/>
            <person name="Carrington M."/>
        </authorList>
    </citation>
    <scope>NUCLEOTIDE SEQUENCE [LARGE SCALE GENOMIC DNA]</scope>
    <source>
        <strain evidence="2">Edinburgh</strain>
    </source>
</reference>
<protein>
    <submittedName>
        <fullName evidence="2">Uncharacterized protein</fullName>
    </submittedName>
</protein>
<dbReference type="RefSeq" id="XP_028887171.1">
    <property type="nucleotide sequence ID" value="XM_029021749.1"/>
</dbReference>
<name>A0A1X0P8E6_9TRYP</name>
<dbReference type="Proteomes" id="UP000192257">
    <property type="component" value="Unassembled WGS sequence"/>
</dbReference>
<keyword evidence="1" id="KW-0732">Signal</keyword>
<organism evidence="2 3">
    <name type="scientific">Trypanosoma theileri</name>
    <dbReference type="NCBI Taxonomy" id="67003"/>
    <lineage>
        <taxon>Eukaryota</taxon>
        <taxon>Discoba</taxon>
        <taxon>Euglenozoa</taxon>
        <taxon>Kinetoplastea</taxon>
        <taxon>Metakinetoplastina</taxon>
        <taxon>Trypanosomatida</taxon>
        <taxon>Trypanosomatidae</taxon>
        <taxon>Trypanosoma</taxon>
    </lineage>
</organism>
<feature type="signal peptide" evidence="1">
    <location>
        <begin position="1"/>
        <end position="18"/>
    </location>
</feature>
<keyword evidence="3" id="KW-1185">Reference proteome</keyword>
<feature type="chain" id="PRO_5012168041" evidence="1">
    <location>
        <begin position="19"/>
        <end position="1347"/>
    </location>
</feature>
<evidence type="ECO:0000313" key="3">
    <source>
        <dbReference type="Proteomes" id="UP000192257"/>
    </source>
</evidence>
<dbReference type="VEuPathDB" id="TriTrypDB:TM35_000024310"/>
<gene>
    <name evidence="2" type="ORF">TM35_000024310</name>
</gene>
<dbReference type="GeneID" id="39981529"/>
<comment type="caution">
    <text evidence="2">The sequence shown here is derived from an EMBL/GenBank/DDBJ whole genome shotgun (WGS) entry which is preliminary data.</text>
</comment>
<evidence type="ECO:0000313" key="2">
    <source>
        <dbReference type="EMBL" id="ORC93105.1"/>
    </source>
</evidence>
<evidence type="ECO:0000256" key="1">
    <source>
        <dbReference type="SAM" id="SignalP"/>
    </source>
</evidence>
<dbReference type="OrthoDB" id="242738at2759"/>
<proteinExistence type="predicted"/>